<dbReference type="Proteomes" id="UP000691718">
    <property type="component" value="Unassembled WGS sequence"/>
</dbReference>
<protein>
    <submittedName>
        <fullName evidence="3">(apollo) hypothetical protein</fullName>
    </submittedName>
</protein>
<feature type="domain" description="SCP" evidence="2">
    <location>
        <begin position="25"/>
        <end position="185"/>
    </location>
</feature>
<feature type="chain" id="PRO_5035901373" evidence="1">
    <location>
        <begin position="18"/>
        <end position="214"/>
    </location>
</feature>
<evidence type="ECO:0000256" key="1">
    <source>
        <dbReference type="SAM" id="SignalP"/>
    </source>
</evidence>
<gene>
    <name evidence="3" type="ORF">PAPOLLO_LOCUS12416</name>
</gene>
<feature type="signal peptide" evidence="1">
    <location>
        <begin position="1"/>
        <end position="17"/>
    </location>
</feature>
<dbReference type="InterPro" id="IPR001283">
    <property type="entry name" value="CRISP-related"/>
</dbReference>
<dbReference type="SMART" id="SM00198">
    <property type="entry name" value="SCP"/>
    <property type="match status" value="1"/>
</dbReference>
<dbReference type="CDD" id="cd05380">
    <property type="entry name" value="CAP_euk"/>
    <property type="match status" value="1"/>
</dbReference>
<organism evidence="3 4">
    <name type="scientific">Parnassius apollo</name>
    <name type="common">Apollo butterfly</name>
    <name type="synonym">Papilio apollo</name>
    <dbReference type="NCBI Taxonomy" id="110799"/>
    <lineage>
        <taxon>Eukaryota</taxon>
        <taxon>Metazoa</taxon>
        <taxon>Ecdysozoa</taxon>
        <taxon>Arthropoda</taxon>
        <taxon>Hexapoda</taxon>
        <taxon>Insecta</taxon>
        <taxon>Pterygota</taxon>
        <taxon>Neoptera</taxon>
        <taxon>Endopterygota</taxon>
        <taxon>Lepidoptera</taxon>
        <taxon>Glossata</taxon>
        <taxon>Ditrysia</taxon>
        <taxon>Papilionoidea</taxon>
        <taxon>Papilionidae</taxon>
        <taxon>Parnassiinae</taxon>
        <taxon>Parnassini</taxon>
        <taxon>Parnassius</taxon>
        <taxon>Parnassius</taxon>
    </lineage>
</organism>
<accession>A0A8S3X0Q0</accession>
<dbReference type="PROSITE" id="PS01010">
    <property type="entry name" value="CRISP_2"/>
    <property type="match status" value="1"/>
</dbReference>
<dbReference type="EMBL" id="CAJQZP010000885">
    <property type="protein sequence ID" value="CAG4992959.1"/>
    <property type="molecule type" value="Genomic_DNA"/>
</dbReference>
<name>A0A8S3X0Q0_PARAO</name>
<sequence>MSFKLIFLFLFCGVAQSKLINLSCNQIRAFVDGHNFRRLQLAKEEVPGQPAASDMKLMVWDSELATKAAKWASRKQFSHNPDRNIGSGRFKTGENIYWYSTTDSKHKIDIDSSLKSWFDEYQHYTYGPLSMSDFDGSSQYQIGHYTQMAWADTTHLGCAISQYWQGNTKEFLIVCNYGPSGNYIGDTPYKIGRNASNFLKCGTDDCSRPYGDKC</sequence>
<dbReference type="PROSITE" id="PS01009">
    <property type="entry name" value="CRISP_1"/>
    <property type="match status" value="1"/>
</dbReference>
<dbReference type="AlphaFoldDB" id="A0A8S3X0Q0"/>
<dbReference type="InterPro" id="IPR014044">
    <property type="entry name" value="CAP_dom"/>
</dbReference>
<dbReference type="InterPro" id="IPR018244">
    <property type="entry name" value="Allrgn_V5/Tpx1_CS"/>
</dbReference>
<dbReference type="GO" id="GO:0005576">
    <property type="term" value="C:extracellular region"/>
    <property type="evidence" value="ECO:0007669"/>
    <property type="project" value="InterPro"/>
</dbReference>
<dbReference type="Pfam" id="PF00188">
    <property type="entry name" value="CAP"/>
    <property type="match status" value="1"/>
</dbReference>
<evidence type="ECO:0000313" key="3">
    <source>
        <dbReference type="EMBL" id="CAG4992959.1"/>
    </source>
</evidence>
<evidence type="ECO:0000313" key="4">
    <source>
        <dbReference type="Proteomes" id="UP000691718"/>
    </source>
</evidence>
<keyword evidence="1" id="KW-0732">Signal</keyword>
<dbReference type="OrthoDB" id="414826at2759"/>
<proteinExistence type="predicted"/>
<reference evidence="3" key="1">
    <citation type="submission" date="2021-04" db="EMBL/GenBank/DDBJ databases">
        <authorList>
            <person name="Tunstrom K."/>
        </authorList>
    </citation>
    <scope>NUCLEOTIDE SEQUENCE</scope>
</reference>
<dbReference type="PANTHER" id="PTHR10334">
    <property type="entry name" value="CYSTEINE-RICH SECRETORY PROTEIN-RELATED"/>
    <property type="match status" value="1"/>
</dbReference>
<evidence type="ECO:0000259" key="2">
    <source>
        <dbReference type="SMART" id="SM00198"/>
    </source>
</evidence>
<keyword evidence="4" id="KW-1185">Reference proteome</keyword>
<comment type="caution">
    <text evidence="3">The sequence shown here is derived from an EMBL/GenBank/DDBJ whole genome shotgun (WGS) entry which is preliminary data.</text>
</comment>